<gene>
    <name evidence="2" type="ORF">chiPu_0025663</name>
</gene>
<evidence type="ECO:0000313" key="3">
    <source>
        <dbReference type="Proteomes" id="UP000287033"/>
    </source>
</evidence>
<protein>
    <submittedName>
        <fullName evidence="2">Uncharacterized protein</fullName>
    </submittedName>
</protein>
<name>A0A401TGG6_CHIPU</name>
<proteinExistence type="predicted"/>
<dbReference type="EMBL" id="BEZZ01062938">
    <property type="protein sequence ID" value="GCC41725.1"/>
    <property type="molecule type" value="Genomic_DNA"/>
</dbReference>
<evidence type="ECO:0000313" key="2">
    <source>
        <dbReference type="EMBL" id="GCC41725.1"/>
    </source>
</evidence>
<sequence length="58" mass="6608">TRHRDRSTHHDFTHPADLAPGILCRRYQWGHHHDPVSPGAVSGTGPDRNHHLYGQSKH</sequence>
<dbReference type="AlphaFoldDB" id="A0A401TGG6"/>
<evidence type="ECO:0000256" key="1">
    <source>
        <dbReference type="SAM" id="MobiDB-lite"/>
    </source>
</evidence>
<reference evidence="2 3" key="1">
    <citation type="journal article" date="2018" name="Nat. Ecol. Evol.">
        <title>Shark genomes provide insights into elasmobranch evolution and the origin of vertebrates.</title>
        <authorList>
            <person name="Hara Y"/>
            <person name="Yamaguchi K"/>
            <person name="Onimaru K"/>
            <person name="Kadota M"/>
            <person name="Koyanagi M"/>
            <person name="Keeley SD"/>
            <person name="Tatsumi K"/>
            <person name="Tanaka K"/>
            <person name="Motone F"/>
            <person name="Kageyama Y"/>
            <person name="Nozu R"/>
            <person name="Adachi N"/>
            <person name="Nishimura O"/>
            <person name="Nakagawa R"/>
            <person name="Tanegashima C"/>
            <person name="Kiyatake I"/>
            <person name="Matsumoto R"/>
            <person name="Murakumo K"/>
            <person name="Nishida K"/>
            <person name="Terakita A"/>
            <person name="Kuratani S"/>
            <person name="Sato K"/>
            <person name="Hyodo S Kuraku.S."/>
        </authorList>
    </citation>
    <scope>NUCLEOTIDE SEQUENCE [LARGE SCALE GENOMIC DNA]</scope>
</reference>
<feature type="non-terminal residue" evidence="2">
    <location>
        <position position="1"/>
    </location>
</feature>
<organism evidence="2 3">
    <name type="scientific">Chiloscyllium punctatum</name>
    <name type="common">Brownbanded bambooshark</name>
    <name type="synonym">Hemiscyllium punctatum</name>
    <dbReference type="NCBI Taxonomy" id="137246"/>
    <lineage>
        <taxon>Eukaryota</taxon>
        <taxon>Metazoa</taxon>
        <taxon>Chordata</taxon>
        <taxon>Craniata</taxon>
        <taxon>Vertebrata</taxon>
        <taxon>Chondrichthyes</taxon>
        <taxon>Elasmobranchii</taxon>
        <taxon>Galeomorphii</taxon>
        <taxon>Galeoidea</taxon>
        <taxon>Orectolobiformes</taxon>
        <taxon>Hemiscylliidae</taxon>
        <taxon>Chiloscyllium</taxon>
    </lineage>
</organism>
<dbReference type="Proteomes" id="UP000287033">
    <property type="component" value="Unassembled WGS sequence"/>
</dbReference>
<keyword evidence="3" id="KW-1185">Reference proteome</keyword>
<feature type="region of interest" description="Disordered" evidence="1">
    <location>
        <begin position="29"/>
        <end position="58"/>
    </location>
</feature>
<comment type="caution">
    <text evidence="2">The sequence shown here is derived from an EMBL/GenBank/DDBJ whole genome shotgun (WGS) entry which is preliminary data.</text>
</comment>
<accession>A0A401TGG6</accession>